<dbReference type="GeneID" id="94832747"/>
<evidence type="ECO:0000313" key="3">
    <source>
        <dbReference type="EMBL" id="OHT14667.1"/>
    </source>
</evidence>
<feature type="transmembrane region" description="Helical" evidence="1">
    <location>
        <begin position="675"/>
        <end position="700"/>
    </location>
</feature>
<dbReference type="PROSITE" id="PS50125">
    <property type="entry name" value="GUANYLATE_CYCLASE_2"/>
    <property type="match status" value="1"/>
</dbReference>
<evidence type="ECO:0000313" key="4">
    <source>
        <dbReference type="Proteomes" id="UP000179807"/>
    </source>
</evidence>
<dbReference type="PANTHER" id="PTHR45655">
    <property type="entry name" value="GUANYLATE CYCLASE SOLUBLE SUBUNIT BETA-2"/>
    <property type="match status" value="1"/>
</dbReference>
<dbReference type="GO" id="GO:0004383">
    <property type="term" value="F:guanylate cyclase activity"/>
    <property type="evidence" value="ECO:0007669"/>
    <property type="project" value="TreeGrafter"/>
</dbReference>
<feature type="transmembrane region" description="Helical" evidence="1">
    <location>
        <begin position="227"/>
        <end position="244"/>
    </location>
</feature>
<dbReference type="PANTHER" id="PTHR45655:SF13">
    <property type="entry name" value="SOLUBLE GUANYLATE CYCLASE GCY-32-RELATED"/>
    <property type="match status" value="1"/>
</dbReference>
<evidence type="ECO:0000256" key="1">
    <source>
        <dbReference type="SAM" id="Phobius"/>
    </source>
</evidence>
<sequence length="1583" mass="182628">MKVNSSRSIESSRDRTSSKSKKDYITIKNSVLKRIQHLIYEMINYTISKAPPFFAFAFFTRVYLMISIITFAFLPHSKSLFPDSNLTFSLIHVLSSFFMLRYSTSDYQNISIPAIVLLSIYIFSFLLFVGSLVVFRKSAKLPTILLCFLNLVIMIGPLYCNFIIVAVSHLVHFFIYEKGYEIFPIVMFALLVICFAIFWVFYYFYLAPTLYFRPKMIVFYTSQSEKYYYIFVHSFTFFSVTFSADDTLVSILLTYIPLLFLIGIILYYIYECGIVLTTHHLYDLPIFLTSFITLLVLNSLRFSKKEAPTFIFFFMLIFYLICICVTNLSDKYCQKFAKAKLNDIEHLVLTKDYQFFWLFRHGLGLEHITCYNLTLLRLAVDHLQSQRVFITFAKFSAYYLNEEDNLFWASTLLTERFNEIAIRNLAYQILSLIQSRESSLSLILRKELGKLHRKCVLCRSIMRYMWQNVIRNDLTHIDRLSYLLYSHLEKIDSKYAHLILNYAHNHFVVKSYAYFLSDVVQRSQDSKLWKAIEAKLRQGSKFGVEFTQDIAKKVLGKFLKKPDYDCSLTSSETVIQNFVKTSSNPHLMKERQPSEPLEQTFTIDITGNIINTTNEISSEERERLQVENMINQVRLPSMKFILIIIFLVFSVVVPLLIICPFLVTYMHASIDVTAFLAMVQSGGLAPAFIQTIVATVWSIVASNGFAMPMVNNFVVLDIPLEYWPINWGMNSSDDDILFLTIDRMKSRINTYNSLLSTISVQKTYFDAIVSTFYSSQYLYTIYDVNQSNTVFVKDTLFIQELNMSMEAIFAMYIAMSYRVTTYTGTDRWFQGMNGQDFRNIELNSDVLSEHLNIYSSTIIDLALRNRKQISTLVSSIYIITTLLIILISVITWIVVTYLFNQDSRKIYSILQFVPKSEISHAMHILAPKEEDESIDNRLISMRNKTLRVLITPIKGTKKDWISLSRYILTILIIIISIVNCAIQLYLKNISVDTPFNSAPMIYQCGRIHTQIGLIVHKLIMFASRFNLISVDENLTKQEVTALLLSILPSLDEFRYGSNNSNFYKGLYTVDSVFAESFVGNFCEYYAKTNDTIEVTPNVLNLFFCQPYETSLSYITNYVRILLEGEAAWNYDDSSFSPLLVWLFKNSYEEFVLPTEEYLMKTFTQYVVNYKKITEIIALSIAVFLFLIGIIFVFLSQKVALPVYNCLRLLLFVDPSAVLSSKPIMKLLSNDFSSFKAETTKYEKYLDFFTHSKKAVLISSNDGSIKIANELALDLVHETKESIMNKNIIDVIHNPKFSRIFTLVQGQRFQPTFDVELADDNSLHLSCIAIHHSGEVACDKKSSLNCISFFCFIFNDRSDITKQNLILEEETQKCRKLIWSYFPKQLVNKISQGQSSNINYLVPMATIVYFELINFPKISDRRLIFKVLNMFITEFDRIIDAHPSMTRIKSSGNSFMAVGGIFETINQPSIHAIDAVSFALDVVQALQMLSIDLRLPLKCRCGINTGGPISAGIVGKERPSFEVYGTGIYHALKMQETAQPMSVHITESVYNLIFSGGFSIRESDDVMFEEKNYKTFNVNGYVDK</sequence>
<reference evidence="3" key="1">
    <citation type="submission" date="2016-10" db="EMBL/GenBank/DDBJ databases">
        <authorList>
            <person name="Benchimol M."/>
            <person name="Almeida L.G."/>
            <person name="Vasconcelos A.T."/>
            <person name="Perreira-Neves A."/>
            <person name="Rosa I.A."/>
            <person name="Tasca T."/>
            <person name="Bogo M.R."/>
            <person name="de Souza W."/>
        </authorList>
    </citation>
    <scope>NUCLEOTIDE SEQUENCE [LARGE SCALE GENOMIC DNA]</scope>
    <source>
        <strain evidence="3">K</strain>
    </source>
</reference>
<dbReference type="GO" id="GO:0019934">
    <property type="term" value="P:cGMP-mediated signaling"/>
    <property type="evidence" value="ECO:0007669"/>
    <property type="project" value="TreeGrafter"/>
</dbReference>
<feature type="transmembrane region" description="Helical" evidence="1">
    <location>
        <begin position="640"/>
        <end position="663"/>
    </location>
</feature>
<keyword evidence="1" id="KW-1133">Transmembrane helix</keyword>
<dbReference type="Pfam" id="PF00211">
    <property type="entry name" value="Guanylate_cyc"/>
    <property type="match status" value="1"/>
</dbReference>
<dbReference type="RefSeq" id="XP_068367803.1">
    <property type="nucleotide sequence ID" value="XM_068498043.1"/>
</dbReference>
<keyword evidence="1" id="KW-0812">Transmembrane</keyword>
<evidence type="ECO:0000259" key="2">
    <source>
        <dbReference type="PROSITE" id="PS50125"/>
    </source>
</evidence>
<dbReference type="GO" id="GO:0070482">
    <property type="term" value="P:response to oxygen levels"/>
    <property type="evidence" value="ECO:0007669"/>
    <property type="project" value="TreeGrafter"/>
</dbReference>
<feature type="transmembrane region" description="Helical" evidence="1">
    <location>
        <begin position="182"/>
        <end position="206"/>
    </location>
</feature>
<feature type="transmembrane region" description="Helical" evidence="1">
    <location>
        <begin position="1175"/>
        <end position="1194"/>
    </location>
</feature>
<feature type="transmembrane region" description="Helical" evidence="1">
    <location>
        <begin position="310"/>
        <end position="328"/>
    </location>
</feature>
<dbReference type="Proteomes" id="UP000179807">
    <property type="component" value="Unassembled WGS sequence"/>
</dbReference>
<dbReference type="OrthoDB" id="60033at2759"/>
<feature type="transmembrane region" description="Helical" evidence="1">
    <location>
        <begin position="53"/>
        <end position="74"/>
    </location>
</feature>
<feature type="transmembrane region" description="Helical" evidence="1">
    <location>
        <begin position="110"/>
        <end position="135"/>
    </location>
</feature>
<keyword evidence="4" id="KW-1185">Reference proteome</keyword>
<comment type="caution">
    <text evidence="3">The sequence shown here is derived from an EMBL/GenBank/DDBJ whole genome shotgun (WGS) entry which is preliminary data.</text>
</comment>
<dbReference type="CDD" id="cd07302">
    <property type="entry name" value="CHD"/>
    <property type="match status" value="1"/>
</dbReference>
<dbReference type="SMART" id="SM00044">
    <property type="entry name" value="CYCc"/>
    <property type="match status" value="1"/>
</dbReference>
<feature type="transmembrane region" description="Helical" evidence="1">
    <location>
        <begin position="966"/>
        <end position="986"/>
    </location>
</feature>
<feature type="transmembrane region" description="Helical" evidence="1">
    <location>
        <begin position="250"/>
        <end position="269"/>
    </location>
</feature>
<proteinExistence type="predicted"/>
<dbReference type="VEuPathDB" id="TrichDB:TRFO_14834"/>
<name>A0A1J4KTS9_9EUKA</name>
<feature type="transmembrane region" description="Helical" evidence="1">
    <location>
        <begin position="147"/>
        <end position="176"/>
    </location>
</feature>
<dbReference type="GO" id="GO:0008074">
    <property type="term" value="C:guanylate cyclase complex, soluble"/>
    <property type="evidence" value="ECO:0007669"/>
    <property type="project" value="TreeGrafter"/>
</dbReference>
<feature type="transmembrane region" description="Helical" evidence="1">
    <location>
        <begin position="281"/>
        <end position="298"/>
    </location>
</feature>
<accession>A0A1J4KTS9</accession>
<dbReference type="EMBL" id="MLAK01000326">
    <property type="protein sequence ID" value="OHT14667.1"/>
    <property type="molecule type" value="Genomic_DNA"/>
</dbReference>
<gene>
    <name evidence="3" type="ORF">TRFO_14834</name>
</gene>
<organism evidence="3 4">
    <name type="scientific">Tritrichomonas foetus</name>
    <dbReference type="NCBI Taxonomy" id="1144522"/>
    <lineage>
        <taxon>Eukaryota</taxon>
        <taxon>Metamonada</taxon>
        <taxon>Parabasalia</taxon>
        <taxon>Tritrichomonadida</taxon>
        <taxon>Tritrichomonadidae</taxon>
        <taxon>Tritrichomonas</taxon>
    </lineage>
</organism>
<protein>
    <recommendedName>
        <fullName evidence="2">Guanylate cyclase domain-containing protein</fullName>
    </recommendedName>
</protein>
<dbReference type="InterPro" id="IPR001054">
    <property type="entry name" value="A/G_cyclase"/>
</dbReference>
<keyword evidence="1" id="KW-0472">Membrane</keyword>
<dbReference type="Gene3D" id="3.30.70.1230">
    <property type="entry name" value="Nucleotide cyclase"/>
    <property type="match status" value="1"/>
</dbReference>
<dbReference type="SUPFAM" id="SSF55073">
    <property type="entry name" value="Nucleotide cyclase"/>
    <property type="match status" value="1"/>
</dbReference>
<feature type="domain" description="Guanylate cyclase" evidence="2">
    <location>
        <begin position="1405"/>
        <end position="1534"/>
    </location>
</feature>
<feature type="transmembrane region" description="Helical" evidence="1">
    <location>
        <begin position="876"/>
        <end position="899"/>
    </location>
</feature>
<dbReference type="InterPro" id="IPR029787">
    <property type="entry name" value="Nucleotide_cyclase"/>
</dbReference>